<dbReference type="RefSeq" id="WP_285970082.1">
    <property type="nucleotide sequence ID" value="NZ_CP127294.1"/>
</dbReference>
<name>A0A9Y2IJC0_9PSEU</name>
<evidence type="ECO:0000313" key="1">
    <source>
        <dbReference type="EMBL" id="WIX79393.1"/>
    </source>
</evidence>
<dbReference type="KEGG" id="acab:QRX50_00820"/>
<keyword evidence="2" id="KW-1185">Reference proteome</keyword>
<dbReference type="EMBL" id="CP127294">
    <property type="protein sequence ID" value="WIX79393.1"/>
    <property type="molecule type" value="Genomic_DNA"/>
</dbReference>
<accession>A0A9Y2IJC0</accession>
<reference evidence="1 2" key="1">
    <citation type="submission" date="2023-06" db="EMBL/GenBank/DDBJ databases">
        <authorList>
            <person name="Oyuntsetseg B."/>
            <person name="Kim S.B."/>
        </authorList>
    </citation>
    <scope>NUCLEOTIDE SEQUENCE [LARGE SCALE GENOMIC DNA]</scope>
    <source>
        <strain evidence="1 2">2-15</strain>
    </source>
</reference>
<protein>
    <submittedName>
        <fullName evidence="1">Uncharacterized protein</fullName>
    </submittedName>
</protein>
<dbReference type="AlphaFoldDB" id="A0A9Y2IJC0"/>
<evidence type="ECO:0000313" key="2">
    <source>
        <dbReference type="Proteomes" id="UP001236014"/>
    </source>
</evidence>
<sequence>MSGSELGPAGEFHLLVAALRADRADVESYTRVLSETLGSALPPGMVEIDRRRSFADRVAGRLGQPVEVRVSTPHQLLVLTAGRSGGVTGEIRQVVRGVVISRRDTDVEEWVTVLAEELQALASRDAKAREALSRFLGS</sequence>
<organism evidence="1 2">
    <name type="scientific">Amycolatopsis carbonis</name>
    <dbReference type="NCBI Taxonomy" id="715471"/>
    <lineage>
        <taxon>Bacteria</taxon>
        <taxon>Bacillati</taxon>
        <taxon>Actinomycetota</taxon>
        <taxon>Actinomycetes</taxon>
        <taxon>Pseudonocardiales</taxon>
        <taxon>Pseudonocardiaceae</taxon>
        <taxon>Amycolatopsis</taxon>
    </lineage>
</organism>
<dbReference type="Proteomes" id="UP001236014">
    <property type="component" value="Chromosome"/>
</dbReference>
<gene>
    <name evidence="1" type="ORF">QRX50_00820</name>
</gene>
<proteinExistence type="predicted"/>